<evidence type="ECO:0000256" key="2">
    <source>
        <dbReference type="ARBA" id="ARBA00022771"/>
    </source>
</evidence>
<dbReference type="RefSeq" id="XP_006679902.1">
    <property type="nucleotide sequence ID" value="XM_006679839.1"/>
</dbReference>
<accession>F4P5W0</accession>
<dbReference type="PANTHER" id="PTHR15710">
    <property type="entry name" value="E3 UBIQUITIN-PROTEIN LIGASE PRAJA"/>
    <property type="match status" value="1"/>
</dbReference>
<dbReference type="GO" id="GO:0008270">
    <property type="term" value="F:zinc ion binding"/>
    <property type="evidence" value="ECO:0007669"/>
    <property type="project" value="UniProtKB-KW"/>
</dbReference>
<dbReference type="PANTHER" id="PTHR15710:SF234">
    <property type="entry name" value="RING-TYPE DOMAIN-CONTAINING PROTEIN"/>
    <property type="match status" value="1"/>
</dbReference>
<dbReference type="STRING" id="684364.F4P5W0"/>
<proteinExistence type="predicted"/>
<evidence type="ECO:0000256" key="5">
    <source>
        <dbReference type="SAM" id="MobiDB-lite"/>
    </source>
</evidence>
<dbReference type="GeneID" id="18238901"/>
<protein>
    <recommendedName>
        <fullName evidence="6">RING-type domain-containing protein</fullName>
    </recommendedName>
</protein>
<dbReference type="SUPFAM" id="SSF57850">
    <property type="entry name" value="RING/U-box"/>
    <property type="match status" value="1"/>
</dbReference>
<dbReference type="Proteomes" id="UP000007241">
    <property type="component" value="Unassembled WGS sequence"/>
</dbReference>
<dbReference type="SMART" id="SM00184">
    <property type="entry name" value="RING"/>
    <property type="match status" value="1"/>
</dbReference>
<dbReference type="EMBL" id="GL882886">
    <property type="protein sequence ID" value="EGF79249.1"/>
    <property type="molecule type" value="Genomic_DNA"/>
</dbReference>
<dbReference type="Pfam" id="PF13639">
    <property type="entry name" value="zf-RING_2"/>
    <property type="match status" value="1"/>
</dbReference>
<evidence type="ECO:0000256" key="4">
    <source>
        <dbReference type="PROSITE-ProRule" id="PRU00175"/>
    </source>
</evidence>
<evidence type="ECO:0000256" key="1">
    <source>
        <dbReference type="ARBA" id="ARBA00022723"/>
    </source>
</evidence>
<gene>
    <name evidence="7" type="ORF">BATDEDRAFT_25873</name>
</gene>
<keyword evidence="3" id="KW-0862">Zinc</keyword>
<keyword evidence="1" id="KW-0479">Metal-binding</keyword>
<name>F4P5W0_BATDJ</name>
<evidence type="ECO:0000256" key="3">
    <source>
        <dbReference type="ARBA" id="ARBA00022833"/>
    </source>
</evidence>
<sequence>MSFNNALADLADANSDEPLLLTISFIVRTGPLGELIHGPVVSTETTANTLADMTVTDLAALGDVNTPTLDTGPATSLDASTLVQEETAATNPLTIGLLDNFLGHERPFTFSLGSVRETSRMPYMPNLRPLPHRRRALLTAFISESLESMAPLLYNMLLTRMVQEGAGLLGHQPHLQGQPPAAESSILALPILHSLSEKRRLKHKLCAVCQEDFPRSSTTPPVTESQSEPFDVQKESHTLDLLPGLNDPSFKLSEKPLFIRMPCRHIFHQDCISTWLKTSCTCPSCRYEILTENQDYNIGIAERMLDRNMALLDEQDTDLEDEMTDASSTLANTITTQIPSKRKRSESTEVSSGVVTPETLELANEELSTPARFILQPSQRNTLQARSETNMSVLVPSINHIRSTRASHASTPSTRTLQSRRLSKGRSSK</sequence>
<reference evidence="7 8" key="1">
    <citation type="submission" date="2009-12" db="EMBL/GenBank/DDBJ databases">
        <title>The draft genome of Batrachochytrium dendrobatidis.</title>
        <authorList>
            <consortium name="US DOE Joint Genome Institute (JGI-PGF)"/>
            <person name="Kuo A."/>
            <person name="Salamov A."/>
            <person name="Schmutz J."/>
            <person name="Lucas S."/>
            <person name="Pitluck S."/>
            <person name="Rosenblum E."/>
            <person name="Stajich J."/>
            <person name="Eisen M."/>
            <person name="Grigoriev I.V."/>
        </authorList>
    </citation>
    <scope>NUCLEOTIDE SEQUENCE [LARGE SCALE GENOMIC DNA]</scope>
    <source>
        <strain evidence="8">JAM81 / FGSC 10211</strain>
    </source>
</reference>
<dbReference type="HOGENOM" id="CLU_639316_0_0_1"/>
<evidence type="ECO:0000313" key="8">
    <source>
        <dbReference type="Proteomes" id="UP000007241"/>
    </source>
</evidence>
<evidence type="ECO:0000259" key="6">
    <source>
        <dbReference type="PROSITE" id="PS50089"/>
    </source>
</evidence>
<keyword evidence="2 4" id="KW-0863">Zinc-finger</keyword>
<dbReference type="InterPro" id="IPR013083">
    <property type="entry name" value="Znf_RING/FYVE/PHD"/>
</dbReference>
<feature type="region of interest" description="Disordered" evidence="5">
    <location>
        <begin position="404"/>
        <end position="429"/>
    </location>
</feature>
<feature type="domain" description="RING-type" evidence="6">
    <location>
        <begin position="206"/>
        <end position="286"/>
    </location>
</feature>
<feature type="compositionally biased region" description="Polar residues" evidence="5">
    <location>
        <begin position="404"/>
        <end position="420"/>
    </location>
</feature>
<dbReference type="InParanoid" id="F4P5W0"/>
<evidence type="ECO:0000313" key="7">
    <source>
        <dbReference type="EMBL" id="EGF79249.1"/>
    </source>
</evidence>
<organism evidence="7 8">
    <name type="scientific">Batrachochytrium dendrobatidis (strain JAM81 / FGSC 10211)</name>
    <name type="common">Frog chytrid fungus</name>
    <dbReference type="NCBI Taxonomy" id="684364"/>
    <lineage>
        <taxon>Eukaryota</taxon>
        <taxon>Fungi</taxon>
        <taxon>Fungi incertae sedis</taxon>
        <taxon>Chytridiomycota</taxon>
        <taxon>Chytridiomycota incertae sedis</taxon>
        <taxon>Chytridiomycetes</taxon>
        <taxon>Rhizophydiales</taxon>
        <taxon>Rhizophydiales incertae sedis</taxon>
        <taxon>Batrachochytrium</taxon>
    </lineage>
</organism>
<dbReference type="Gene3D" id="3.30.40.10">
    <property type="entry name" value="Zinc/RING finger domain, C3HC4 (zinc finger)"/>
    <property type="match status" value="1"/>
</dbReference>
<dbReference type="OrthoDB" id="8062037at2759"/>
<dbReference type="InterPro" id="IPR001841">
    <property type="entry name" value="Znf_RING"/>
</dbReference>
<dbReference type="PROSITE" id="PS50089">
    <property type="entry name" value="ZF_RING_2"/>
    <property type="match status" value="1"/>
</dbReference>
<dbReference type="AlphaFoldDB" id="F4P5W0"/>
<keyword evidence="8" id="KW-1185">Reference proteome</keyword>